<gene>
    <name evidence="7" type="ORF">SAMN04489726_5587</name>
</gene>
<feature type="transmembrane region" description="Helical" evidence="5">
    <location>
        <begin position="46"/>
        <end position="64"/>
    </location>
</feature>
<dbReference type="eggNOG" id="COG4129">
    <property type="taxonomic scope" value="Bacteria"/>
</dbReference>
<sequence>MHRVWAELERRLKRWQRTAVPIVQCSLAAGIAWLVAFYVFGHPRPFFAPIAAVICLGVSFGQRLRRVGELVVGVSVGIGVGDLLISLIGSGPWQITLVVALAMSAAVLLDSGAVIALQAGSSAVLVATLLPPGETGGLDRMVDALIGGVVGLLVAGLLPANPLTVAHRQGKVVLEELERALRGVAAAVRGHDAAKCADVLAKARESHKAVEDLRTGLAAGAEIAKIAPIRWRRRGHLERYKTAATAVDYALRNTRVLVRRALAALRDDEPMPAGVADVLDRLADAVRTLQAELAEGREPVKAREEIYVAARGATLALIGDAGFSSRVVLAQLRSIAVDLLLATGIKRNDAIAALPPLGRRPQPPSTVE</sequence>
<feature type="transmembrane region" description="Helical" evidence="5">
    <location>
        <begin position="71"/>
        <end position="91"/>
    </location>
</feature>
<dbReference type="GO" id="GO:0016020">
    <property type="term" value="C:membrane"/>
    <property type="evidence" value="ECO:0007669"/>
    <property type="project" value="UniProtKB-SubCell"/>
</dbReference>
<feature type="domain" description="Integral membrane bound transporter" evidence="6">
    <location>
        <begin position="32"/>
        <end position="154"/>
    </location>
</feature>
<dbReference type="STRING" id="211114.SAMN04489726_5587"/>
<evidence type="ECO:0000256" key="1">
    <source>
        <dbReference type="ARBA" id="ARBA00004141"/>
    </source>
</evidence>
<dbReference type="Proteomes" id="UP000183376">
    <property type="component" value="Chromosome I"/>
</dbReference>
<feature type="transmembrane region" description="Helical" evidence="5">
    <location>
        <begin position="97"/>
        <end position="130"/>
    </location>
</feature>
<evidence type="ECO:0000256" key="2">
    <source>
        <dbReference type="ARBA" id="ARBA00022692"/>
    </source>
</evidence>
<evidence type="ECO:0000256" key="4">
    <source>
        <dbReference type="ARBA" id="ARBA00023136"/>
    </source>
</evidence>
<feature type="transmembrane region" description="Helical" evidence="5">
    <location>
        <begin position="20"/>
        <end position="40"/>
    </location>
</feature>
<dbReference type="AlphaFoldDB" id="A0A1G9ZM89"/>
<evidence type="ECO:0000256" key="3">
    <source>
        <dbReference type="ARBA" id="ARBA00022989"/>
    </source>
</evidence>
<comment type="subcellular location">
    <subcellularLocation>
        <location evidence="1">Membrane</location>
        <topology evidence="1">Multi-pass membrane protein</topology>
    </subcellularLocation>
</comment>
<proteinExistence type="predicted"/>
<keyword evidence="2 5" id="KW-0812">Transmembrane</keyword>
<evidence type="ECO:0000313" key="7">
    <source>
        <dbReference type="EMBL" id="SDN22280.1"/>
    </source>
</evidence>
<evidence type="ECO:0000256" key="5">
    <source>
        <dbReference type="SAM" id="Phobius"/>
    </source>
</evidence>
<keyword evidence="8" id="KW-1185">Reference proteome</keyword>
<evidence type="ECO:0000259" key="6">
    <source>
        <dbReference type="Pfam" id="PF13515"/>
    </source>
</evidence>
<name>A0A1G9ZM89_ALLAB</name>
<dbReference type="Pfam" id="PF13515">
    <property type="entry name" value="FUSC_2"/>
    <property type="match status" value="1"/>
</dbReference>
<dbReference type="InterPro" id="IPR049453">
    <property type="entry name" value="Memb_transporter_dom"/>
</dbReference>
<dbReference type="EMBL" id="LT629701">
    <property type="protein sequence ID" value="SDN22280.1"/>
    <property type="molecule type" value="Genomic_DNA"/>
</dbReference>
<keyword evidence="3 5" id="KW-1133">Transmembrane helix</keyword>
<organism evidence="7 8">
    <name type="scientific">Allokutzneria albata</name>
    <name type="common">Kibdelosporangium albatum</name>
    <dbReference type="NCBI Taxonomy" id="211114"/>
    <lineage>
        <taxon>Bacteria</taxon>
        <taxon>Bacillati</taxon>
        <taxon>Actinomycetota</taxon>
        <taxon>Actinomycetes</taxon>
        <taxon>Pseudonocardiales</taxon>
        <taxon>Pseudonocardiaceae</taxon>
        <taxon>Allokutzneria</taxon>
    </lineage>
</organism>
<protein>
    <submittedName>
        <fullName evidence="7">Uncharacterized membrane protein YgaE, UPF0421/DUF939 family</fullName>
    </submittedName>
</protein>
<keyword evidence="4 5" id="KW-0472">Membrane</keyword>
<feature type="transmembrane region" description="Helical" evidence="5">
    <location>
        <begin position="142"/>
        <end position="160"/>
    </location>
</feature>
<evidence type="ECO:0000313" key="8">
    <source>
        <dbReference type="Proteomes" id="UP000183376"/>
    </source>
</evidence>
<reference evidence="7 8" key="1">
    <citation type="submission" date="2016-10" db="EMBL/GenBank/DDBJ databases">
        <authorList>
            <person name="de Groot N.N."/>
        </authorList>
    </citation>
    <scope>NUCLEOTIDE SEQUENCE [LARGE SCALE GENOMIC DNA]</scope>
    <source>
        <strain evidence="7 8">DSM 44149</strain>
    </source>
</reference>
<dbReference type="RefSeq" id="WP_231950457.1">
    <property type="nucleotide sequence ID" value="NZ_JOEF01000009.1"/>
</dbReference>
<accession>A0A1G9ZM89</accession>